<dbReference type="RefSeq" id="WP_019245848.1">
    <property type="nucleotide sequence ID" value="NZ_CAPH01000012.1"/>
</dbReference>
<keyword evidence="2" id="KW-1133">Transmembrane helix</keyword>
<feature type="region of interest" description="Disordered" evidence="1">
    <location>
        <begin position="38"/>
        <end position="73"/>
    </location>
</feature>
<evidence type="ECO:0000313" key="4">
    <source>
        <dbReference type="Proteomes" id="UP001059295"/>
    </source>
</evidence>
<gene>
    <name evidence="3" type="ORF">NQ491_09300</name>
</gene>
<organism evidence="3 4">
    <name type="scientific">Alistipes ihumii AP11</name>
    <dbReference type="NCBI Taxonomy" id="1211813"/>
    <lineage>
        <taxon>Bacteria</taxon>
        <taxon>Pseudomonadati</taxon>
        <taxon>Bacteroidota</taxon>
        <taxon>Bacteroidia</taxon>
        <taxon>Bacteroidales</taxon>
        <taxon>Rikenellaceae</taxon>
        <taxon>Alistipes</taxon>
    </lineage>
</organism>
<reference evidence="3" key="1">
    <citation type="journal article" date="2022" name="Cell">
        <title>Design, construction, and in vivo augmentation of a complex gut microbiome.</title>
        <authorList>
            <person name="Cheng A.G."/>
            <person name="Ho P.Y."/>
            <person name="Aranda-Diaz A."/>
            <person name="Jain S."/>
            <person name="Yu F.B."/>
            <person name="Meng X."/>
            <person name="Wang M."/>
            <person name="Iakiviak M."/>
            <person name="Nagashima K."/>
            <person name="Zhao A."/>
            <person name="Murugkar P."/>
            <person name="Patil A."/>
            <person name="Atabakhsh K."/>
            <person name="Weakley A."/>
            <person name="Yan J."/>
            <person name="Brumbaugh A.R."/>
            <person name="Higginbottom S."/>
            <person name="Dimas A."/>
            <person name="Shiver A.L."/>
            <person name="Deutschbauer A."/>
            <person name="Neff N."/>
            <person name="Sonnenburg J.L."/>
            <person name="Huang K.C."/>
            <person name="Fischbach M.A."/>
        </authorList>
    </citation>
    <scope>NUCLEOTIDE SEQUENCE</scope>
    <source>
        <strain evidence="3">AP11</strain>
    </source>
</reference>
<dbReference type="Pfam" id="PF16118">
    <property type="entry name" value="DUF4834"/>
    <property type="match status" value="1"/>
</dbReference>
<evidence type="ECO:0000256" key="1">
    <source>
        <dbReference type="SAM" id="MobiDB-lite"/>
    </source>
</evidence>
<proteinExistence type="predicted"/>
<accession>A0ABY5UYY2</accession>
<keyword evidence="2" id="KW-0472">Membrane</keyword>
<sequence>MILTILFFIVVGIYLMGLVGRLALGYWIRKKQREFAESGQAGGFSRTYTWGGRKASRSRAEGDVTVQQTQASPRKKINKNVGDYVDYEEIKE</sequence>
<dbReference type="Proteomes" id="UP001059295">
    <property type="component" value="Chromosome"/>
</dbReference>
<protein>
    <submittedName>
        <fullName evidence="3">DUF4834 family protein</fullName>
    </submittedName>
</protein>
<dbReference type="InterPro" id="IPR032272">
    <property type="entry name" value="DUF4834"/>
</dbReference>
<evidence type="ECO:0000313" key="3">
    <source>
        <dbReference type="EMBL" id="UWN56838.1"/>
    </source>
</evidence>
<name>A0ABY5UYY2_9BACT</name>
<evidence type="ECO:0000256" key="2">
    <source>
        <dbReference type="SAM" id="Phobius"/>
    </source>
</evidence>
<dbReference type="GeneID" id="82891928"/>
<feature type="transmembrane region" description="Helical" evidence="2">
    <location>
        <begin position="6"/>
        <end position="28"/>
    </location>
</feature>
<keyword evidence="4" id="KW-1185">Reference proteome</keyword>
<keyword evidence="2" id="KW-0812">Transmembrane</keyword>
<dbReference type="EMBL" id="CP102294">
    <property type="protein sequence ID" value="UWN56838.1"/>
    <property type="molecule type" value="Genomic_DNA"/>
</dbReference>